<evidence type="ECO:0000256" key="2">
    <source>
        <dbReference type="SAM" id="SignalP"/>
    </source>
</evidence>
<protein>
    <recommendedName>
        <fullName evidence="3">DUF5683 domain-containing protein</fullName>
    </recommendedName>
</protein>
<dbReference type="RefSeq" id="WP_076382127.1">
    <property type="nucleotide sequence ID" value="NZ_AP017422.1"/>
</dbReference>
<name>A0A1N7RDD6_9BACT</name>
<dbReference type="InterPro" id="IPR043738">
    <property type="entry name" value="DUF5683"/>
</dbReference>
<keyword evidence="2" id="KW-0732">Signal</keyword>
<keyword evidence="1" id="KW-0472">Membrane</keyword>
<dbReference type="Proteomes" id="UP000186917">
    <property type="component" value="Unassembled WGS sequence"/>
</dbReference>
<reference evidence="5" key="1">
    <citation type="submission" date="2017-01" db="EMBL/GenBank/DDBJ databases">
        <authorList>
            <person name="Varghese N."/>
            <person name="Submissions S."/>
        </authorList>
    </citation>
    <scope>NUCLEOTIDE SEQUENCE [LARGE SCALE GENOMIC DNA]</scope>
    <source>
        <strain evidence="5">DSM 21054</strain>
    </source>
</reference>
<dbReference type="OrthoDB" id="9813910at2"/>
<feature type="domain" description="DUF5683" evidence="3">
    <location>
        <begin position="72"/>
        <end position="231"/>
    </location>
</feature>
<keyword evidence="1" id="KW-0812">Transmembrane</keyword>
<sequence length="244" mass="27773">MSQKLFLILLLCCSACFTLSAQDSTKQKLMGRSMFDTSASKPKPKLEPVIINSRTTLPPDTAHSTSIVKKRVHDPRKATIRSAIIPGWGQAYNREYWKIPIVYGALAIPVATFVFNNKYYHKTKVAYEKVYNYSLSGDKNDLAGIDAELLNSLTGEPFTLSTYSTYRNFYRQNRDYSVLWFLILWGVNVVDATVFGHLKNFDISDDLSMKVKPTFNMESSRTNIGLAFSLKKPEHRLKPLPEVR</sequence>
<evidence type="ECO:0000256" key="1">
    <source>
        <dbReference type="SAM" id="Phobius"/>
    </source>
</evidence>
<dbReference type="Pfam" id="PF18935">
    <property type="entry name" value="DUF5683"/>
    <property type="match status" value="1"/>
</dbReference>
<keyword evidence="5" id="KW-1185">Reference proteome</keyword>
<dbReference type="AlphaFoldDB" id="A0A1N7RDD6"/>
<gene>
    <name evidence="4" type="ORF">SAMN05421788_11247</name>
</gene>
<proteinExistence type="predicted"/>
<feature type="signal peptide" evidence="2">
    <location>
        <begin position="1"/>
        <end position="21"/>
    </location>
</feature>
<organism evidence="4 5">
    <name type="scientific">Filimonas lacunae</name>
    <dbReference type="NCBI Taxonomy" id="477680"/>
    <lineage>
        <taxon>Bacteria</taxon>
        <taxon>Pseudomonadati</taxon>
        <taxon>Bacteroidota</taxon>
        <taxon>Chitinophagia</taxon>
        <taxon>Chitinophagales</taxon>
        <taxon>Chitinophagaceae</taxon>
        <taxon>Filimonas</taxon>
    </lineage>
</organism>
<evidence type="ECO:0000313" key="4">
    <source>
        <dbReference type="EMBL" id="SIT33153.1"/>
    </source>
</evidence>
<feature type="chain" id="PRO_5012297829" description="DUF5683 domain-containing protein" evidence="2">
    <location>
        <begin position="22"/>
        <end position="244"/>
    </location>
</feature>
<evidence type="ECO:0000313" key="5">
    <source>
        <dbReference type="Proteomes" id="UP000186917"/>
    </source>
</evidence>
<dbReference type="STRING" id="477680.SAMN05421788_11247"/>
<dbReference type="EMBL" id="FTOR01000012">
    <property type="protein sequence ID" value="SIT33153.1"/>
    <property type="molecule type" value="Genomic_DNA"/>
</dbReference>
<accession>A0A1N7RDD6</accession>
<feature type="transmembrane region" description="Helical" evidence="1">
    <location>
        <begin position="96"/>
        <end position="115"/>
    </location>
</feature>
<evidence type="ECO:0000259" key="3">
    <source>
        <dbReference type="Pfam" id="PF18935"/>
    </source>
</evidence>
<keyword evidence="1" id="KW-1133">Transmembrane helix</keyword>
<feature type="transmembrane region" description="Helical" evidence="1">
    <location>
        <begin position="177"/>
        <end position="198"/>
    </location>
</feature>